<reference evidence="3" key="1">
    <citation type="journal article" date="2022" name="IScience">
        <title>Evolution of zygomycete secretomes and the origins of terrestrial fungal ecologies.</title>
        <authorList>
            <person name="Chang Y."/>
            <person name="Wang Y."/>
            <person name="Mondo S."/>
            <person name="Ahrendt S."/>
            <person name="Andreopoulos W."/>
            <person name="Barry K."/>
            <person name="Beard J."/>
            <person name="Benny G.L."/>
            <person name="Blankenship S."/>
            <person name="Bonito G."/>
            <person name="Cuomo C."/>
            <person name="Desiro A."/>
            <person name="Gervers K.A."/>
            <person name="Hundley H."/>
            <person name="Kuo A."/>
            <person name="LaButti K."/>
            <person name="Lang B.F."/>
            <person name="Lipzen A."/>
            <person name="O'Donnell K."/>
            <person name="Pangilinan J."/>
            <person name="Reynolds N."/>
            <person name="Sandor L."/>
            <person name="Smith M.E."/>
            <person name="Tsang A."/>
            <person name="Grigoriev I.V."/>
            <person name="Stajich J.E."/>
            <person name="Spatafora J.W."/>
        </authorList>
    </citation>
    <scope>NUCLEOTIDE SEQUENCE</scope>
    <source>
        <strain evidence="3">RSA 2281</strain>
    </source>
</reference>
<feature type="compositionally biased region" description="Low complexity" evidence="1">
    <location>
        <begin position="349"/>
        <end position="367"/>
    </location>
</feature>
<dbReference type="EMBL" id="JAIXMP010000042">
    <property type="protein sequence ID" value="KAI9247478.1"/>
    <property type="molecule type" value="Genomic_DNA"/>
</dbReference>
<organism evidence="3 4">
    <name type="scientific">Phascolomyces articulosus</name>
    <dbReference type="NCBI Taxonomy" id="60185"/>
    <lineage>
        <taxon>Eukaryota</taxon>
        <taxon>Fungi</taxon>
        <taxon>Fungi incertae sedis</taxon>
        <taxon>Mucoromycota</taxon>
        <taxon>Mucoromycotina</taxon>
        <taxon>Mucoromycetes</taxon>
        <taxon>Mucorales</taxon>
        <taxon>Lichtheimiaceae</taxon>
        <taxon>Phascolomyces</taxon>
    </lineage>
</organism>
<reference evidence="3" key="2">
    <citation type="submission" date="2023-02" db="EMBL/GenBank/DDBJ databases">
        <authorList>
            <consortium name="DOE Joint Genome Institute"/>
            <person name="Mondo S.J."/>
            <person name="Chang Y."/>
            <person name="Wang Y."/>
            <person name="Ahrendt S."/>
            <person name="Andreopoulos W."/>
            <person name="Barry K."/>
            <person name="Beard J."/>
            <person name="Benny G.L."/>
            <person name="Blankenship S."/>
            <person name="Bonito G."/>
            <person name="Cuomo C."/>
            <person name="Desiro A."/>
            <person name="Gervers K.A."/>
            <person name="Hundley H."/>
            <person name="Kuo A."/>
            <person name="LaButti K."/>
            <person name="Lang B.F."/>
            <person name="Lipzen A."/>
            <person name="O'Donnell K."/>
            <person name="Pangilinan J."/>
            <person name="Reynolds N."/>
            <person name="Sandor L."/>
            <person name="Smith M.W."/>
            <person name="Tsang A."/>
            <person name="Grigoriev I.V."/>
            <person name="Stajich J.E."/>
            <person name="Spatafora J.W."/>
        </authorList>
    </citation>
    <scope>NUCLEOTIDE SEQUENCE</scope>
    <source>
        <strain evidence="3">RSA 2281</strain>
    </source>
</reference>
<evidence type="ECO:0000256" key="1">
    <source>
        <dbReference type="SAM" id="MobiDB-lite"/>
    </source>
</evidence>
<feature type="domain" description="DUF6729" evidence="2">
    <location>
        <begin position="179"/>
        <end position="318"/>
    </location>
</feature>
<dbReference type="Proteomes" id="UP001209540">
    <property type="component" value="Unassembled WGS sequence"/>
</dbReference>
<gene>
    <name evidence="3" type="ORF">BDA99DRAFT_565151</name>
</gene>
<dbReference type="Pfam" id="PF20499">
    <property type="entry name" value="DUF6729"/>
    <property type="match status" value="1"/>
</dbReference>
<feature type="compositionally biased region" description="Basic and acidic residues" evidence="1">
    <location>
        <begin position="132"/>
        <end position="144"/>
    </location>
</feature>
<dbReference type="InterPro" id="IPR046616">
    <property type="entry name" value="DUF6729"/>
</dbReference>
<feature type="region of interest" description="Disordered" evidence="1">
    <location>
        <begin position="1"/>
        <end position="36"/>
    </location>
</feature>
<feature type="region of interest" description="Disordered" evidence="1">
    <location>
        <begin position="322"/>
        <end position="367"/>
    </location>
</feature>
<comment type="caution">
    <text evidence="3">The sequence shown here is derived from an EMBL/GenBank/DDBJ whole genome shotgun (WGS) entry which is preliminary data.</text>
</comment>
<sequence>METESNTDTTSTTITTSQTPRPQQPQQQQPQQQHEETIDAIAAAAPVDDEDGPALANYFRELQLELTKQMHESESRLPKCYEEGTFWITPPNAFFTLWKHNKKPGAAIGNTTTSSATTGTTITPGSSTTAQNKEKNNKNDKDTTDLTDTNTTSNNNPTTTTAVNNKKSNDHTELLSMKRPRVFVWLVHLLVDILQCPSEGCHLKKLQSHGWATAPCARRILDLHSDFYLMSYRYKCTHCKRTFFGHDQAIRDALPTPLAEEFPAVLSHRSGISRSTLELMQSCSTSAIGPFTRILKEHHALRSARLKLQYLAAKKDSSIATGSLDQSNISSSSSTTTTNSTSNKKRRIITTASTNTPSSSSSSLSTATTTNNAVVPAAIATVAQIHHSHQHRPSIPPPIAPRPPQPTPVFLPQPIFAMHPHLVALQHQQQQQLQPTSSSQHPPAIVPQAIPLQPIFYIRPETARPNRLPIHALKKPRKPRTLLKKPN</sequence>
<evidence type="ECO:0000313" key="3">
    <source>
        <dbReference type="EMBL" id="KAI9247478.1"/>
    </source>
</evidence>
<dbReference type="AlphaFoldDB" id="A0AAD5P882"/>
<feature type="compositionally biased region" description="Low complexity" evidence="1">
    <location>
        <begin position="1"/>
        <end position="32"/>
    </location>
</feature>
<feature type="region of interest" description="Disordered" evidence="1">
    <location>
        <begin position="109"/>
        <end position="167"/>
    </location>
</feature>
<proteinExistence type="predicted"/>
<name>A0AAD5P882_9FUNG</name>
<keyword evidence="4" id="KW-1185">Reference proteome</keyword>
<feature type="compositionally biased region" description="Low complexity" evidence="1">
    <location>
        <begin position="327"/>
        <end position="342"/>
    </location>
</feature>
<accession>A0AAD5P882</accession>
<feature type="compositionally biased region" description="Low complexity" evidence="1">
    <location>
        <begin position="109"/>
        <end position="130"/>
    </location>
</feature>
<feature type="compositionally biased region" description="Low complexity" evidence="1">
    <location>
        <begin position="146"/>
        <end position="166"/>
    </location>
</feature>
<evidence type="ECO:0000259" key="2">
    <source>
        <dbReference type="Pfam" id="PF20499"/>
    </source>
</evidence>
<protein>
    <recommendedName>
        <fullName evidence="2">DUF6729 domain-containing protein</fullName>
    </recommendedName>
</protein>
<evidence type="ECO:0000313" key="4">
    <source>
        <dbReference type="Proteomes" id="UP001209540"/>
    </source>
</evidence>